<dbReference type="InterPro" id="IPR042307">
    <property type="entry name" value="Reeler_sf"/>
</dbReference>
<comment type="similarity">
    <text evidence="2">Belongs to the insect defense protein family.</text>
</comment>
<dbReference type="InterPro" id="IPR002861">
    <property type="entry name" value="Reeler_dom"/>
</dbReference>
<gene>
    <name evidence="11" type="ORF">MEDL_9067</name>
</gene>
<feature type="chain" id="PRO_5035876682" description="Reelin domain-containing protein" evidence="9">
    <location>
        <begin position="26"/>
        <end position="265"/>
    </location>
</feature>
<dbReference type="PANTHER" id="PTHR45828">
    <property type="entry name" value="CYTOCHROME B561/FERRIC REDUCTASE TRANSMEMBRANE"/>
    <property type="match status" value="1"/>
</dbReference>
<name>A0A8S3QD75_MYTED</name>
<keyword evidence="3" id="KW-0964">Secreted</keyword>
<dbReference type="InterPro" id="IPR051237">
    <property type="entry name" value="Ferric-chelate_Red/DefProt"/>
</dbReference>
<evidence type="ECO:0000256" key="9">
    <source>
        <dbReference type="SAM" id="SignalP"/>
    </source>
</evidence>
<dbReference type="CDD" id="cd08544">
    <property type="entry name" value="Reeler"/>
    <property type="match status" value="1"/>
</dbReference>
<evidence type="ECO:0000256" key="1">
    <source>
        <dbReference type="ARBA" id="ARBA00004613"/>
    </source>
</evidence>
<dbReference type="GO" id="GO:0042742">
    <property type="term" value="P:defense response to bacterium"/>
    <property type="evidence" value="ECO:0007669"/>
    <property type="project" value="UniProtKB-KW"/>
</dbReference>
<feature type="domain" description="Reelin" evidence="10">
    <location>
        <begin position="16"/>
        <end position="184"/>
    </location>
</feature>
<evidence type="ECO:0000313" key="12">
    <source>
        <dbReference type="Proteomes" id="UP000683360"/>
    </source>
</evidence>
<keyword evidence="12" id="KW-1185">Reference proteome</keyword>
<comment type="subcellular location">
    <subcellularLocation>
        <location evidence="1">Secreted</location>
    </subcellularLocation>
</comment>
<organism evidence="11 12">
    <name type="scientific">Mytilus edulis</name>
    <name type="common">Blue mussel</name>
    <dbReference type="NCBI Taxonomy" id="6550"/>
    <lineage>
        <taxon>Eukaryota</taxon>
        <taxon>Metazoa</taxon>
        <taxon>Spiralia</taxon>
        <taxon>Lophotrochozoa</taxon>
        <taxon>Mollusca</taxon>
        <taxon>Bivalvia</taxon>
        <taxon>Autobranchia</taxon>
        <taxon>Pteriomorphia</taxon>
        <taxon>Mytilida</taxon>
        <taxon>Mytiloidea</taxon>
        <taxon>Mytilidae</taxon>
        <taxon>Mytilinae</taxon>
        <taxon>Mytilus</taxon>
    </lineage>
</organism>
<evidence type="ECO:0000256" key="8">
    <source>
        <dbReference type="ARBA" id="ARBA00023022"/>
    </source>
</evidence>
<evidence type="ECO:0000256" key="7">
    <source>
        <dbReference type="ARBA" id="ARBA00022859"/>
    </source>
</evidence>
<dbReference type="AlphaFoldDB" id="A0A8S3QD75"/>
<keyword evidence="5" id="KW-0399">Innate immunity</keyword>
<dbReference type="Gene3D" id="2.60.40.4060">
    <property type="entry name" value="Reeler domain"/>
    <property type="match status" value="1"/>
</dbReference>
<evidence type="ECO:0000256" key="2">
    <source>
        <dbReference type="ARBA" id="ARBA00008501"/>
    </source>
</evidence>
<evidence type="ECO:0000256" key="5">
    <source>
        <dbReference type="ARBA" id="ARBA00022588"/>
    </source>
</evidence>
<accession>A0A8S3QD75</accession>
<feature type="signal peptide" evidence="9">
    <location>
        <begin position="1"/>
        <end position="25"/>
    </location>
</feature>
<keyword evidence="8" id="KW-0044">Antibiotic</keyword>
<dbReference type="GO" id="GO:0005576">
    <property type="term" value="C:extracellular region"/>
    <property type="evidence" value="ECO:0007669"/>
    <property type="project" value="UniProtKB-SubCell"/>
</dbReference>
<proteinExistence type="inferred from homology"/>
<dbReference type="EMBL" id="CAJPWZ010000469">
    <property type="protein sequence ID" value="CAG2194038.1"/>
    <property type="molecule type" value="Genomic_DNA"/>
</dbReference>
<keyword evidence="6 9" id="KW-0732">Signal</keyword>
<evidence type="ECO:0000313" key="11">
    <source>
        <dbReference type="EMBL" id="CAG2194038.1"/>
    </source>
</evidence>
<sequence length="265" mass="29792">MNKRKLLEVVLVVQICLCLQHVTYGNRNGAPSSACDNMTPSHGPNPQQTSNPYTVTLNTTSYTYGTIVNVTLSSPVGTLFKGYMIQMRRIEDDTMVSGFYIGDSGQLIACNNVEYSTVTHTENEDKNTSSFLWSAPSEADGQLRIVFYIDVSQCHGDTGFIFDVSQCHDDICRFYIDVSQCHDDTCFILMSHNVMMIQVYIDVSQCHDDTGFIDVSQCHDDTGFYIDVSQCHDDTVFYIDVSQCHDDTGFILMSYNVNVVIQVLY</sequence>
<dbReference type="Proteomes" id="UP000683360">
    <property type="component" value="Unassembled WGS sequence"/>
</dbReference>
<comment type="caution">
    <text evidence="11">The sequence shown here is derived from an EMBL/GenBank/DDBJ whole genome shotgun (WGS) entry which is preliminary data.</text>
</comment>
<evidence type="ECO:0000259" key="10">
    <source>
        <dbReference type="PROSITE" id="PS51019"/>
    </source>
</evidence>
<evidence type="ECO:0000256" key="3">
    <source>
        <dbReference type="ARBA" id="ARBA00022525"/>
    </source>
</evidence>
<dbReference type="PROSITE" id="PS51019">
    <property type="entry name" value="REELIN"/>
    <property type="match status" value="1"/>
</dbReference>
<dbReference type="OrthoDB" id="2419613at2759"/>
<dbReference type="GO" id="GO:0045087">
    <property type="term" value="P:innate immune response"/>
    <property type="evidence" value="ECO:0007669"/>
    <property type="project" value="UniProtKB-KW"/>
</dbReference>
<reference evidence="11" key="1">
    <citation type="submission" date="2021-03" db="EMBL/GenBank/DDBJ databases">
        <authorList>
            <person name="Bekaert M."/>
        </authorList>
    </citation>
    <scope>NUCLEOTIDE SEQUENCE</scope>
</reference>
<evidence type="ECO:0000256" key="6">
    <source>
        <dbReference type="ARBA" id="ARBA00022729"/>
    </source>
</evidence>
<evidence type="ECO:0000256" key="4">
    <source>
        <dbReference type="ARBA" id="ARBA00022529"/>
    </source>
</evidence>
<keyword evidence="7" id="KW-0391">Immunity</keyword>
<dbReference type="Pfam" id="PF02014">
    <property type="entry name" value="Reeler"/>
    <property type="match status" value="1"/>
</dbReference>
<protein>
    <recommendedName>
        <fullName evidence="10">Reelin domain-containing protein</fullName>
    </recommendedName>
</protein>
<dbReference type="GO" id="GO:0016020">
    <property type="term" value="C:membrane"/>
    <property type="evidence" value="ECO:0007669"/>
    <property type="project" value="TreeGrafter"/>
</dbReference>
<keyword evidence="4" id="KW-0929">Antimicrobial</keyword>
<dbReference type="PANTHER" id="PTHR45828:SF9">
    <property type="entry name" value="CELL WALL INTEGRITY AND STRESS RESPONSE COMPONENT 4-LIKE-RELATED"/>
    <property type="match status" value="1"/>
</dbReference>